<name>A0A9W6UA79_9STRA</name>
<evidence type="ECO:0000313" key="2">
    <source>
        <dbReference type="Proteomes" id="UP001165083"/>
    </source>
</evidence>
<proteinExistence type="predicted"/>
<reference evidence="1" key="1">
    <citation type="submission" date="2023-04" db="EMBL/GenBank/DDBJ databases">
        <title>Phytophthora lilii NBRC 32176.</title>
        <authorList>
            <person name="Ichikawa N."/>
            <person name="Sato H."/>
            <person name="Tonouchi N."/>
        </authorList>
    </citation>
    <scope>NUCLEOTIDE SEQUENCE</scope>
    <source>
        <strain evidence="1">NBRC 32176</strain>
    </source>
</reference>
<dbReference type="Proteomes" id="UP001165083">
    <property type="component" value="Unassembled WGS sequence"/>
</dbReference>
<protein>
    <submittedName>
        <fullName evidence="1">Unnamed protein product</fullName>
    </submittedName>
</protein>
<comment type="caution">
    <text evidence="1">The sequence shown here is derived from an EMBL/GenBank/DDBJ whole genome shotgun (WGS) entry which is preliminary data.</text>
</comment>
<gene>
    <name evidence="1" type="ORF">Plil01_001228900</name>
</gene>
<accession>A0A9W6UA79</accession>
<organism evidence="1 2">
    <name type="scientific">Phytophthora lilii</name>
    <dbReference type="NCBI Taxonomy" id="2077276"/>
    <lineage>
        <taxon>Eukaryota</taxon>
        <taxon>Sar</taxon>
        <taxon>Stramenopiles</taxon>
        <taxon>Oomycota</taxon>
        <taxon>Peronosporomycetes</taxon>
        <taxon>Peronosporales</taxon>
        <taxon>Peronosporaceae</taxon>
        <taxon>Phytophthora</taxon>
    </lineage>
</organism>
<dbReference type="EMBL" id="BSXW01000753">
    <property type="protein sequence ID" value="GMF29046.1"/>
    <property type="molecule type" value="Genomic_DNA"/>
</dbReference>
<evidence type="ECO:0000313" key="1">
    <source>
        <dbReference type="EMBL" id="GMF29046.1"/>
    </source>
</evidence>
<dbReference type="AlphaFoldDB" id="A0A9W6UA79"/>
<sequence>MIMKALLNPKPANMAKILQTEEWFRKGFQPNTVFSILMVNIAKKDLLASLEFKLWTKYVSSFNHYNPNENVKMLNILGTNYDDQDWMLSRAMKVERTKDIATKLCGEL</sequence>
<keyword evidence="2" id="KW-1185">Reference proteome</keyword>
<dbReference type="OrthoDB" id="10656703at2759"/>